<gene>
    <name evidence="3" type="ORF">C7B82_02060</name>
</gene>
<dbReference type="PANTHER" id="PTHR10569">
    <property type="entry name" value="GLYCOGEN DEBRANCHING ENZYME"/>
    <property type="match status" value="1"/>
</dbReference>
<evidence type="ECO:0000259" key="1">
    <source>
        <dbReference type="Pfam" id="PF06202"/>
    </source>
</evidence>
<dbReference type="InterPro" id="IPR024742">
    <property type="entry name" value="Glycogen_debranch_N"/>
</dbReference>
<sequence length="681" mass="77553">MNELDTREWLLTNGLGSFASGTICDARTRTYHGWLIAALDPPRQRTLLFSHLEASLEVDGLIFAFGTNFWTADKVDPLGYRLLREFSVDPVPTWVWGVSEQWQLSRQIVMPHGLAPEGRSTGANLSSQTAHRVLVQYRYTGTQLAVLRLRPIIGDRDFHHHQQEAPTLSFSQLVGPNQVFLQALQASKTGTPWGLSWSQGHYQPEETWYWNYYYPEEARRGLDYLEDLFSPGYLTVWLQPGETVTLEARVGLPASKTTELTPTTVDEAIQTEQRRRGREFLHLPQAANGKLVMWERLLRASDQFIAYQSAQKIPAIVAGYHWFDDRSRDTLLCIPGFTLTTKRFLLARKMLDRLGRSSCQGLIPNILPDSSGDAVYRNIDCALWWIETMGLYLEATQDWEFLAEQYDVVKQIYKAFTAGTLHNIRIDASDGLITWDDASTPLTWMDTLVAGEAVTPRHGKPIEINALWYSALCWSSQWATLLANRPGTDKADRLLNQARRYAEQAERVKASLQKFWHGQQGYLYDRIEPDDRRDATIRPNAVLALSLHHCAFTAEQAHQLLYTARDRLLTPYGLRSLDPSDPAYWGMCSGNPGQRDRAYHQGTVWSWLLGPFVRAWSRFCPGEPVPFDRQPLLTHFQQQGCLNAVAEIFDGDAPHTPRGAIAHATTIAELLRHWDLLGWEE</sequence>
<name>A0A2T1EPQ7_9CYAN</name>
<evidence type="ECO:0000259" key="2">
    <source>
        <dbReference type="Pfam" id="PF12439"/>
    </source>
</evidence>
<feature type="domain" description="Glycogen debranching enzyme C-terminal" evidence="1">
    <location>
        <begin position="300"/>
        <end position="672"/>
    </location>
</feature>
<reference evidence="3 4" key="2">
    <citation type="submission" date="2018-03" db="EMBL/GenBank/DDBJ databases">
        <title>The ancient ancestry and fast evolution of plastids.</title>
        <authorList>
            <person name="Moore K.R."/>
            <person name="Magnabosco C."/>
            <person name="Momper L."/>
            <person name="Gold D.A."/>
            <person name="Bosak T."/>
            <person name="Fournier G.P."/>
        </authorList>
    </citation>
    <scope>NUCLEOTIDE SEQUENCE [LARGE SCALE GENOMIC DNA]</scope>
    <source>
        <strain evidence="3 4">ULC18</strain>
    </source>
</reference>
<accession>A0A2T1EPQ7</accession>
<dbReference type="AlphaFoldDB" id="A0A2T1EPQ7"/>
<dbReference type="EMBL" id="PVWK01000013">
    <property type="protein sequence ID" value="PSB34648.1"/>
    <property type="molecule type" value="Genomic_DNA"/>
</dbReference>
<dbReference type="Pfam" id="PF06202">
    <property type="entry name" value="GDE_C"/>
    <property type="match status" value="1"/>
</dbReference>
<reference evidence="4" key="1">
    <citation type="submission" date="2018-02" db="EMBL/GenBank/DDBJ databases">
        <authorList>
            <person name="Moore K."/>
            <person name="Momper L."/>
        </authorList>
    </citation>
    <scope>NUCLEOTIDE SEQUENCE [LARGE SCALE GENOMIC DNA]</scope>
    <source>
        <strain evidence="4">ULC18</strain>
    </source>
</reference>
<dbReference type="Gene3D" id="1.50.10.10">
    <property type="match status" value="1"/>
</dbReference>
<dbReference type="OrthoDB" id="9761875at2"/>
<evidence type="ECO:0000313" key="3">
    <source>
        <dbReference type="EMBL" id="PSB34648.1"/>
    </source>
</evidence>
<dbReference type="GO" id="GO:0005980">
    <property type="term" value="P:glycogen catabolic process"/>
    <property type="evidence" value="ECO:0007669"/>
    <property type="project" value="InterPro"/>
</dbReference>
<dbReference type="PANTHER" id="PTHR10569:SF2">
    <property type="entry name" value="GLYCOGEN DEBRANCHING ENZYME"/>
    <property type="match status" value="1"/>
</dbReference>
<dbReference type="Pfam" id="PF12439">
    <property type="entry name" value="GDE_N"/>
    <property type="match status" value="1"/>
</dbReference>
<dbReference type="InterPro" id="IPR012341">
    <property type="entry name" value="6hp_glycosidase-like_sf"/>
</dbReference>
<dbReference type="InterPro" id="IPR010401">
    <property type="entry name" value="AGL/Gdb1"/>
</dbReference>
<feature type="domain" description="Glycogen debranching enzyme bacterial and archaeal type N-terminal" evidence="2">
    <location>
        <begin position="7"/>
        <end position="245"/>
    </location>
</feature>
<organism evidence="3 4">
    <name type="scientific">Stenomitos frigidus ULC18</name>
    <dbReference type="NCBI Taxonomy" id="2107698"/>
    <lineage>
        <taxon>Bacteria</taxon>
        <taxon>Bacillati</taxon>
        <taxon>Cyanobacteriota</taxon>
        <taxon>Cyanophyceae</taxon>
        <taxon>Leptolyngbyales</taxon>
        <taxon>Leptolyngbyaceae</taxon>
        <taxon>Stenomitos</taxon>
    </lineage>
</organism>
<proteinExistence type="predicted"/>
<dbReference type="Proteomes" id="UP000239576">
    <property type="component" value="Unassembled WGS sequence"/>
</dbReference>
<dbReference type="GO" id="GO:0004134">
    <property type="term" value="F:4-alpha-glucanotransferase activity"/>
    <property type="evidence" value="ECO:0007669"/>
    <property type="project" value="InterPro"/>
</dbReference>
<evidence type="ECO:0000313" key="4">
    <source>
        <dbReference type="Proteomes" id="UP000239576"/>
    </source>
</evidence>
<keyword evidence="4" id="KW-1185">Reference proteome</keyword>
<dbReference type="GO" id="GO:0004135">
    <property type="term" value="F:amylo-alpha-1,6-glucosidase activity"/>
    <property type="evidence" value="ECO:0007669"/>
    <property type="project" value="InterPro"/>
</dbReference>
<dbReference type="RefSeq" id="WP_106254656.1">
    <property type="nucleotide sequence ID" value="NZ_CAWNSW010000116.1"/>
</dbReference>
<dbReference type="InterPro" id="IPR032790">
    <property type="entry name" value="GDE_C"/>
</dbReference>
<dbReference type="InterPro" id="IPR008928">
    <property type="entry name" value="6-hairpin_glycosidase_sf"/>
</dbReference>
<protein>
    <submittedName>
        <fullName evidence="3">Amylo-alpha-1,6-glucosidase</fullName>
    </submittedName>
</protein>
<dbReference type="SUPFAM" id="SSF48208">
    <property type="entry name" value="Six-hairpin glycosidases"/>
    <property type="match status" value="1"/>
</dbReference>
<comment type="caution">
    <text evidence="3">The sequence shown here is derived from an EMBL/GenBank/DDBJ whole genome shotgun (WGS) entry which is preliminary data.</text>
</comment>